<organism evidence="2 3">
    <name type="scientific">Alkaliphilus peptidifermentans DSM 18978</name>
    <dbReference type="NCBI Taxonomy" id="1120976"/>
    <lineage>
        <taxon>Bacteria</taxon>
        <taxon>Bacillati</taxon>
        <taxon>Bacillota</taxon>
        <taxon>Clostridia</taxon>
        <taxon>Peptostreptococcales</taxon>
        <taxon>Natronincolaceae</taxon>
        <taxon>Alkaliphilus</taxon>
    </lineage>
</organism>
<dbReference type="RefSeq" id="WP_091543742.1">
    <property type="nucleotide sequence ID" value="NZ_FMUS01000015.1"/>
</dbReference>
<evidence type="ECO:0008006" key="4">
    <source>
        <dbReference type="Google" id="ProtNLM"/>
    </source>
</evidence>
<evidence type="ECO:0000313" key="3">
    <source>
        <dbReference type="Proteomes" id="UP000198636"/>
    </source>
</evidence>
<proteinExistence type="predicted"/>
<sequence length="164" mass="18385">MKYRKLQAILLVFIMVLSLAGCQKVDEKISEKVVEEIIGSATGGKIDIKKDGLKLETGDTEMEVGDELEWPVEAMGDLPVPKARFDFIMKNDENKSCTVTFKDLDEDDGRAYFDILVEMGFKGGTYLNTDDILMFSGSRENGTGVNYNYNPISKEGFIIFEITQ</sequence>
<evidence type="ECO:0000256" key="1">
    <source>
        <dbReference type="SAM" id="SignalP"/>
    </source>
</evidence>
<keyword evidence="1" id="KW-0732">Signal</keyword>
<dbReference type="AlphaFoldDB" id="A0A1G5ILW1"/>
<dbReference type="PROSITE" id="PS51257">
    <property type="entry name" value="PROKAR_LIPOPROTEIN"/>
    <property type="match status" value="1"/>
</dbReference>
<feature type="chain" id="PRO_5039538039" description="Lipoprotein" evidence="1">
    <location>
        <begin position="21"/>
        <end position="164"/>
    </location>
</feature>
<dbReference type="EMBL" id="FMUS01000015">
    <property type="protein sequence ID" value="SCY76731.1"/>
    <property type="molecule type" value="Genomic_DNA"/>
</dbReference>
<accession>A0A1G5ILW1</accession>
<evidence type="ECO:0000313" key="2">
    <source>
        <dbReference type="EMBL" id="SCY76731.1"/>
    </source>
</evidence>
<protein>
    <recommendedName>
        <fullName evidence="4">Lipoprotein</fullName>
    </recommendedName>
</protein>
<reference evidence="2 3" key="1">
    <citation type="submission" date="2016-10" db="EMBL/GenBank/DDBJ databases">
        <authorList>
            <person name="de Groot N.N."/>
        </authorList>
    </citation>
    <scope>NUCLEOTIDE SEQUENCE [LARGE SCALE GENOMIC DNA]</scope>
    <source>
        <strain evidence="2 3">DSM 18978</strain>
    </source>
</reference>
<dbReference type="OrthoDB" id="1808020at2"/>
<keyword evidence="3" id="KW-1185">Reference proteome</keyword>
<dbReference type="Proteomes" id="UP000198636">
    <property type="component" value="Unassembled WGS sequence"/>
</dbReference>
<feature type="signal peptide" evidence="1">
    <location>
        <begin position="1"/>
        <end position="20"/>
    </location>
</feature>
<name>A0A1G5ILW1_9FIRM</name>
<gene>
    <name evidence="2" type="ORF">SAMN03080606_02438</name>
</gene>